<keyword evidence="3" id="KW-1185">Reference proteome</keyword>
<dbReference type="EMBL" id="CP001045">
    <property type="protein sequence ID" value="ACC76070.1"/>
    <property type="molecule type" value="Genomic_DNA"/>
</dbReference>
<dbReference type="PANTHER" id="PTHR31956:SF1">
    <property type="entry name" value="NON-SPECIFIC PHOSPHOLIPASE C1"/>
    <property type="match status" value="1"/>
</dbReference>
<dbReference type="Proteomes" id="UP000001192">
    <property type="component" value="Plasmid pBPHY01"/>
</dbReference>
<evidence type="ECO:0000256" key="1">
    <source>
        <dbReference type="ARBA" id="ARBA00022801"/>
    </source>
</evidence>
<evidence type="ECO:0000313" key="3">
    <source>
        <dbReference type="Proteomes" id="UP000001192"/>
    </source>
</evidence>
<evidence type="ECO:0000313" key="2">
    <source>
        <dbReference type="EMBL" id="ACC76070.1"/>
    </source>
</evidence>
<dbReference type="GO" id="GO:0009395">
    <property type="term" value="P:phospholipid catabolic process"/>
    <property type="evidence" value="ECO:0007669"/>
    <property type="project" value="TreeGrafter"/>
</dbReference>
<keyword evidence="1 2" id="KW-0378">Hydrolase</keyword>
<proteinExistence type="predicted"/>
<dbReference type="GO" id="GO:0034480">
    <property type="term" value="F:phosphatidylcholine phospholipase C activity"/>
    <property type="evidence" value="ECO:0007669"/>
    <property type="project" value="UniProtKB-EC"/>
</dbReference>
<dbReference type="InterPro" id="IPR017850">
    <property type="entry name" value="Alkaline_phosphatase_core_sf"/>
</dbReference>
<dbReference type="EC" id="3.1.4.3" evidence="2"/>
<reference evidence="3" key="1">
    <citation type="journal article" date="2014" name="Stand. Genomic Sci.">
        <title>Complete genome sequence of Burkholderia phymatum STM815(T), a broad host range and efficient nitrogen-fixing symbiont of Mimosa species.</title>
        <authorList>
            <person name="Moulin L."/>
            <person name="Klonowska A."/>
            <person name="Caroline B."/>
            <person name="Booth K."/>
            <person name="Vriezen J.A."/>
            <person name="Melkonian R."/>
            <person name="James E.K."/>
            <person name="Young J.P."/>
            <person name="Bena G."/>
            <person name="Hauser L."/>
            <person name="Land M."/>
            <person name="Kyrpides N."/>
            <person name="Bruce D."/>
            <person name="Chain P."/>
            <person name="Copeland A."/>
            <person name="Pitluck S."/>
            <person name="Woyke T."/>
            <person name="Lizotte-Waniewski M."/>
            <person name="Bristow J."/>
            <person name="Riley M."/>
        </authorList>
    </citation>
    <scope>NUCLEOTIDE SEQUENCE [LARGE SCALE GENOMIC DNA]</scope>
    <source>
        <strain evidence="3">DSM 17167 / CIP 108236 / LMG 21445 / STM815</strain>
        <plasmid evidence="3">Plasmid pBPHY01</plasmid>
    </source>
</reference>
<gene>
    <name evidence="2" type="ordered locus">Bphy_7067</name>
</gene>
<geneLocation type="plasmid" evidence="2 3">
    <name>pBPHY01</name>
</geneLocation>
<dbReference type="HOGENOM" id="CLU_598101_0_0_4"/>
<dbReference type="AlphaFoldDB" id="B2JU17"/>
<keyword evidence="2" id="KW-0614">Plasmid</keyword>
<protein>
    <submittedName>
        <fullName evidence="2">Phospholipase C</fullName>
        <ecNumber evidence="2">3.1.4.3</ecNumber>
    </submittedName>
</protein>
<dbReference type="KEGG" id="bph:Bphy_7067"/>
<accession>B2JU17</accession>
<dbReference type="Gene3D" id="3.40.720.10">
    <property type="entry name" value="Alkaline Phosphatase, subunit A"/>
    <property type="match status" value="2"/>
</dbReference>
<dbReference type="SUPFAM" id="SSF53649">
    <property type="entry name" value="Alkaline phosphatase-like"/>
    <property type="match status" value="1"/>
</dbReference>
<name>B2JU17_PARP8</name>
<dbReference type="Pfam" id="PF04185">
    <property type="entry name" value="Phosphoesterase"/>
    <property type="match status" value="1"/>
</dbReference>
<dbReference type="InterPro" id="IPR007312">
    <property type="entry name" value="Phosphoesterase"/>
</dbReference>
<sequence length="548" mass="59854">MRSDVGASLFYLTRLKRQELNRLNGGALRRLHGDTKSAAPVSLAVSGRYLCRRCRRMVPLAETRRQYASLPSIGNVQIAVEYVTYPTKEREMPAIDNIDMFVVLMLENRSFDHMLGYLSLTGGNANGLSSDPAWLNNFTNVYAGQSYPVHRLGPDVTSIPDPPHDRAPIATQINTPCAPGGCPELGGFVQSYATRAIPAPNLADVMGYYDAAALPTFDFLARHYTVCDNWFAPLPSGTQANRLMAMAGDSAVSDNVQGLSFIPDQPLVYDWLRERGIPWCVYQSGSFFPFFSLMKKWLPEIITSLTLPHDDVGGSFRRYARFAADWQSNAIMPKVIFIEPEYTDGPHFNANDDHCPTGIAGGQAFVADVYRTLTSNPDRWKNTLLIVTYDEHGGFFDHVSPLPIAANVAGFPFETTGLRVPAVLVSPYVTAGGVFSGKLDHTAILQLLAEKLDSNGTYSPAVSARNSHLDRLSSALNVAPVAEAPPALSGNTGATFNAPFNVPLKTGQSGSNQGFHAVALQVARDHPHLLMSPQWADLAQYVTTYGKH</sequence>
<dbReference type="PANTHER" id="PTHR31956">
    <property type="entry name" value="NON-SPECIFIC PHOSPHOLIPASE C4-RELATED"/>
    <property type="match status" value="1"/>
</dbReference>
<organism evidence="2 3">
    <name type="scientific">Paraburkholderia phymatum (strain DSM 17167 / CIP 108236 / LMG 21445 / STM815)</name>
    <name type="common">Burkholderia phymatum</name>
    <dbReference type="NCBI Taxonomy" id="391038"/>
    <lineage>
        <taxon>Bacteria</taxon>
        <taxon>Pseudomonadati</taxon>
        <taxon>Pseudomonadota</taxon>
        <taxon>Betaproteobacteria</taxon>
        <taxon>Burkholderiales</taxon>
        <taxon>Burkholderiaceae</taxon>
        <taxon>Paraburkholderia</taxon>
    </lineage>
</organism>